<name>A0ABW3Q5X8_9BACL</name>
<dbReference type="EMBL" id="JBHTKX010000001">
    <property type="protein sequence ID" value="MFD1128586.1"/>
    <property type="molecule type" value="Genomic_DNA"/>
</dbReference>
<accession>A0ABW3Q5X8</accession>
<keyword evidence="4" id="KW-1185">Reference proteome</keyword>
<feature type="region of interest" description="Disordered" evidence="1">
    <location>
        <begin position="1"/>
        <end position="22"/>
    </location>
</feature>
<feature type="compositionally biased region" description="Basic and acidic residues" evidence="1">
    <location>
        <begin position="1"/>
        <end position="10"/>
    </location>
</feature>
<evidence type="ECO:0000313" key="4">
    <source>
        <dbReference type="Proteomes" id="UP001597169"/>
    </source>
</evidence>
<feature type="compositionally biased region" description="Polar residues" evidence="1">
    <location>
        <begin position="11"/>
        <end position="22"/>
    </location>
</feature>
<proteinExistence type="predicted"/>
<reference evidence="4" key="1">
    <citation type="journal article" date="2019" name="Int. J. Syst. Evol. Microbiol.">
        <title>The Global Catalogue of Microorganisms (GCM) 10K type strain sequencing project: providing services to taxonomists for standard genome sequencing and annotation.</title>
        <authorList>
            <consortium name="The Broad Institute Genomics Platform"/>
            <consortium name="The Broad Institute Genome Sequencing Center for Infectious Disease"/>
            <person name="Wu L."/>
            <person name="Ma J."/>
        </authorList>
    </citation>
    <scope>NUCLEOTIDE SEQUENCE [LARGE SCALE GENOMIC DNA]</scope>
    <source>
        <strain evidence="4">CCUG 53519</strain>
    </source>
</reference>
<dbReference type="RefSeq" id="WP_091155095.1">
    <property type="nucleotide sequence ID" value="NZ_JBHTKX010000001.1"/>
</dbReference>
<keyword evidence="2" id="KW-0472">Membrane</keyword>
<dbReference type="Proteomes" id="UP001597169">
    <property type="component" value="Unassembled WGS sequence"/>
</dbReference>
<evidence type="ECO:0000256" key="1">
    <source>
        <dbReference type="SAM" id="MobiDB-lite"/>
    </source>
</evidence>
<keyword evidence="2" id="KW-0812">Transmembrane</keyword>
<evidence type="ECO:0000313" key="3">
    <source>
        <dbReference type="EMBL" id="MFD1128586.1"/>
    </source>
</evidence>
<protein>
    <submittedName>
        <fullName evidence="3">Uncharacterized protein</fullName>
    </submittedName>
</protein>
<evidence type="ECO:0000256" key="2">
    <source>
        <dbReference type="SAM" id="Phobius"/>
    </source>
</evidence>
<sequence>MTHKSNDNHQKNTSNESHENVSFNSATDHYRNVMGAPTKRVHMSSLPKPIKWFMYIIYFVAGLAALSILAIIIYQTIT</sequence>
<feature type="transmembrane region" description="Helical" evidence="2">
    <location>
        <begin position="52"/>
        <end position="74"/>
    </location>
</feature>
<keyword evidence="2" id="KW-1133">Transmembrane helix</keyword>
<organism evidence="3 4">
    <name type="scientific">Paenibacillus provencensis</name>
    <dbReference type="NCBI Taxonomy" id="441151"/>
    <lineage>
        <taxon>Bacteria</taxon>
        <taxon>Bacillati</taxon>
        <taxon>Bacillota</taxon>
        <taxon>Bacilli</taxon>
        <taxon>Bacillales</taxon>
        <taxon>Paenibacillaceae</taxon>
        <taxon>Paenibacillus</taxon>
    </lineage>
</organism>
<comment type="caution">
    <text evidence="3">The sequence shown here is derived from an EMBL/GenBank/DDBJ whole genome shotgun (WGS) entry which is preliminary data.</text>
</comment>
<gene>
    <name evidence="3" type="ORF">ACFQ3J_10405</name>
</gene>